<dbReference type="RefSeq" id="WP_421757287.1">
    <property type="nucleotide sequence ID" value="NZ_CACRTV010000058.1"/>
</dbReference>
<accession>A0A6N3FFL6</accession>
<organism evidence="1">
    <name type="scientific">Clostridium paraputrificum</name>
    <dbReference type="NCBI Taxonomy" id="29363"/>
    <lineage>
        <taxon>Bacteria</taxon>
        <taxon>Bacillati</taxon>
        <taxon>Bacillota</taxon>
        <taxon>Clostridia</taxon>
        <taxon>Eubacteriales</taxon>
        <taxon>Clostridiaceae</taxon>
        <taxon>Clostridium</taxon>
    </lineage>
</organism>
<name>A0A6N3FFL6_9CLOT</name>
<sequence length="43" mass="5188">MFYNYIYLNMDRIKQYASKVGMKEVISAQSTEKQKKKLELLQK</sequence>
<reference evidence="1" key="1">
    <citation type="submission" date="2019-11" db="EMBL/GenBank/DDBJ databases">
        <authorList>
            <person name="Feng L."/>
        </authorList>
    </citation>
    <scope>NUCLEOTIDE SEQUENCE</scope>
    <source>
        <strain evidence="1">CParaputrificumLFYP93</strain>
    </source>
</reference>
<evidence type="ECO:0000313" key="1">
    <source>
        <dbReference type="EMBL" id="VYU50639.1"/>
    </source>
</evidence>
<gene>
    <name evidence="1" type="ORF">CPLFYP93_02524</name>
</gene>
<protein>
    <submittedName>
        <fullName evidence="1">Uncharacterized protein</fullName>
    </submittedName>
</protein>
<dbReference type="EMBL" id="CACRTV010000058">
    <property type="protein sequence ID" value="VYU50639.1"/>
    <property type="molecule type" value="Genomic_DNA"/>
</dbReference>
<proteinExistence type="predicted"/>
<dbReference type="AlphaFoldDB" id="A0A6N3FFL6"/>